<sequence length="337" mass="36308">MLTATILLATLIRERRAKRTCTCDMLISMTRRFTEAAKLAPAEGDGRYRIQLIKEGVSKNGVNYLGKTLKEHGATAWPSGTKMFANHDTEAPYTGGDVAKLVGYTLTDPEYIEGDGLWADAQIGTQWRQFVEDYKEVIGLSVVVQGDVEDTGFGPMVTALYADEYNSVDLVIAPAAGGGIKERLQESYHKITGEYLRESDAAPAAPINESEGMDEKQIAALFEALHAKLNEGLTALNERLDKTIALAESAVAAAPVADEAFEAGIVAKTEGLSEAAVKRVKASAEKGIPLAEALKSEVEIRKEYLAEGDKREPEGHVHIDKPGAKKSISEILSGGKN</sequence>
<reference evidence="2 3" key="1">
    <citation type="journal article" date="2013" name="Genome Announc.">
        <title>Complete Genome of Clavibacter michiganensis subsp. sepedonicusis Siphophage CN1A.</title>
        <authorList>
            <person name="Kongari R.R."/>
            <person name="Yao G.W."/>
            <person name="Chamakura K.R."/>
            <person name="Kuty Everett G.F."/>
        </authorList>
    </citation>
    <scope>NUCLEOTIDE SEQUENCE [LARGE SCALE GENOMIC DNA]</scope>
</reference>
<evidence type="ECO:0000313" key="3">
    <source>
        <dbReference type="Proteomes" id="UP000017651"/>
    </source>
</evidence>
<evidence type="ECO:0008006" key="4">
    <source>
        <dbReference type="Google" id="ProtNLM"/>
    </source>
</evidence>
<dbReference type="RefSeq" id="YP_009004269.1">
    <property type="nucleotide sequence ID" value="NC_023549.1"/>
</dbReference>
<accession>U5PTT4</accession>
<dbReference type="OrthoDB" id="38322at10239"/>
<feature type="region of interest" description="Disordered" evidence="1">
    <location>
        <begin position="307"/>
        <end position="337"/>
    </location>
</feature>
<dbReference type="GeneID" id="18506577"/>
<gene>
    <name evidence="2" type="ORF">CN1A_57</name>
</gene>
<dbReference type="Proteomes" id="UP000017651">
    <property type="component" value="Segment"/>
</dbReference>
<evidence type="ECO:0000313" key="2">
    <source>
        <dbReference type="EMBL" id="AGY47166.1"/>
    </source>
</evidence>
<proteinExistence type="predicted"/>
<feature type="compositionally biased region" description="Basic and acidic residues" evidence="1">
    <location>
        <begin position="307"/>
        <end position="323"/>
    </location>
</feature>
<keyword evidence="3" id="KW-1185">Reference proteome</keyword>
<organism evidence="2 3">
    <name type="scientific">Clavibacter phage CN1A</name>
    <dbReference type="NCBI Taxonomy" id="1406793"/>
    <lineage>
        <taxon>Viruses</taxon>
        <taxon>Duplodnaviria</taxon>
        <taxon>Heunggongvirae</taxon>
        <taxon>Uroviricota</taxon>
        <taxon>Caudoviricetes</taxon>
        <taxon>Cinunavirus</taxon>
        <taxon>Cinunavirus CN1A</taxon>
    </lineage>
</organism>
<dbReference type="EMBL" id="KF669650">
    <property type="protein sequence ID" value="AGY47166.1"/>
    <property type="molecule type" value="Genomic_DNA"/>
</dbReference>
<name>U5PTT4_9CAUD</name>
<protein>
    <recommendedName>
        <fullName evidence="4">Capsid maturation protease</fullName>
    </recommendedName>
</protein>
<evidence type="ECO:0000256" key="1">
    <source>
        <dbReference type="SAM" id="MobiDB-lite"/>
    </source>
</evidence>
<dbReference type="KEGG" id="vg:18506577"/>